<keyword evidence="3" id="KW-1185">Reference proteome</keyword>
<evidence type="ECO:0000256" key="1">
    <source>
        <dbReference type="SAM" id="MobiDB-lite"/>
    </source>
</evidence>
<dbReference type="Proteomes" id="UP001438707">
    <property type="component" value="Unassembled WGS sequence"/>
</dbReference>
<name>A0AAW1R152_9CHLO</name>
<evidence type="ECO:0000313" key="3">
    <source>
        <dbReference type="Proteomes" id="UP001438707"/>
    </source>
</evidence>
<feature type="region of interest" description="Disordered" evidence="1">
    <location>
        <begin position="26"/>
        <end position="56"/>
    </location>
</feature>
<gene>
    <name evidence="2" type="ORF">WJX74_010852</name>
</gene>
<dbReference type="EMBL" id="JALJOS010000019">
    <property type="protein sequence ID" value="KAK9827225.1"/>
    <property type="molecule type" value="Genomic_DNA"/>
</dbReference>
<proteinExistence type="predicted"/>
<feature type="compositionally biased region" description="Low complexity" evidence="1">
    <location>
        <begin position="44"/>
        <end position="56"/>
    </location>
</feature>
<sequence>MLSISMATPTPFSALGNSAWQVPNPLAQQQSTGIPGSLTPFWGQQSQPTQSATAAAAQNLRNQLAATPPSPFVLAGLRTTTDVAAQFCLGLALLLIILTHH</sequence>
<organism evidence="2 3">
    <name type="scientific">Apatococcus lobatus</name>
    <dbReference type="NCBI Taxonomy" id="904363"/>
    <lineage>
        <taxon>Eukaryota</taxon>
        <taxon>Viridiplantae</taxon>
        <taxon>Chlorophyta</taxon>
        <taxon>core chlorophytes</taxon>
        <taxon>Trebouxiophyceae</taxon>
        <taxon>Chlorellales</taxon>
        <taxon>Chlorellaceae</taxon>
        <taxon>Apatococcus</taxon>
    </lineage>
</organism>
<protein>
    <submittedName>
        <fullName evidence="2">Uncharacterized protein</fullName>
    </submittedName>
</protein>
<comment type="caution">
    <text evidence="2">The sequence shown here is derived from an EMBL/GenBank/DDBJ whole genome shotgun (WGS) entry which is preliminary data.</text>
</comment>
<reference evidence="2 3" key="1">
    <citation type="journal article" date="2024" name="Nat. Commun.">
        <title>Phylogenomics reveals the evolutionary origins of lichenization in chlorophyte algae.</title>
        <authorList>
            <person name="Puginier C."/>
            <person name="Libourel C."/>
            <person name="Otte J."/>
            <person name="Skaloud P."/>
            <person name="Haon M."/>
            <person name="Grisel S."/>
            <person name="Petersen M."/>
            <person name="Berrin J.G."/>
            <person name="Delaux P.M."/>
            <person name="Dal Grande F."/>
            <person name="Keller J."/>
        </authorList>
    </citation>
    <scope>NUCLEOTIDE SEQUENCE [LARGE SCALE GENOMIC DNA]</scope>
    <source>
        <strain evidence="2 3">SAG 2145</strain>
    </source>
</reference>
<dbReference type="AlphaFoldDB" id="A0AAW1R152"/>
<evidence type="ECO:0000313" key="2">
    <source>
        <dbReference type="EMBL" id="KAK9827225.1"/>
    </source>
</evidence>
<accession>A0AAW1R152</accession>